<organism evidence="1 2">
    <name type="scientific">Halanaerobium polyolivorans</name>
    <dbReference type="NCBI Taxonomy" id="2886943"/>
    <lineage>
        <taxon>Bacteria</taxon>
        <taxon>Bacillati</taxon>
        <taxon>Bacillota</taxon>
        <taxon>Clostridia</taxon>
        <taxon>Halanaerobiales</taxon>
        <taxon>Halanaerobiaceae</taxon>
        <taxon>Halanaerobium</taxon>
    </lineage>
</organism>
<protein>
    <recommendedName>
        <fullName evidence="3">Bh protein</fullName>
    </recommendedName>
</protein>
<sequence>MEKVDTTLYCVKCDEETPHTVIYIHDEIQRIKCKKCDNVHGIDKKELLEHYTVDTVEHILTEPFKLSKQLKEKKLSIIFSLPKRLLSKPYRIAKEIKELWEEE</sequence>
<dbReference type="EMBL" id="JAJFAT010000005">
    <property type="protein sequence ID" value="MCC3144628.1"/>
    <property type="molecule type" value="Genomic_DNA"/>
</dbReference>
<dbReference type="Proteomes" id="UP001199296">
    <property type="component" value="Unassembled WGS sequence"/>
</dbReference>
<dbReference type="AlphaFoldDB" id="A0AAW4WU52"/>
<name>A0AAW4WU52_9FIRM</name>
<dbReference type="RefSeq" id="WP_229344547.1">
    <property type="nucleotide sequence ID" value="NZ_JAJFAT010000005.1"/>
</dbReference>
<accession>A0AAW4WU52</accession>
<evidence type="ECO:0008006" key="3">
    <source>
        <dbReference type="Google" id="ProtNLM"/>
    </source>
</evidence>
<gene>
    <name evidence="1" type="ORF">LJ207_04720</name>
</gene>
<proteinExistence type="predicted"/>
<evidence type="ECO:0000313" key="2">
    <source>
        <dbReference type="Proteomes" id="UP001199296"/>
    </source>
</evidence>
<evidence type="ECO:0000313" key="1">
    <source>
        <dbReference type="EMBL" id="MCC3144628.1"/>
    </source>
</evidence>
<comment type="caution">
    <text evidence="1">The sequence shown here is derived from an EMBL/GenBank/DDBJ whole genome shotgun (WGS) entry which is preliminary data.</text>
</comment>
<reference evidence="1 2" key="1">
    <citation type="submission" date="2021-10" db="EMBL/GenBank/DDBJ databases">
        <authorList>
            <person name="Grouzdev D.S."/>
            <person name="Pantiukh K.S."/>
            <person name="Krutkina M.S."/>
        </authorList>
    </citation>
    <scope>NUCLEOTIDE SEQUENCE [LARGE SCALE GENOMIC DNA]</scope>
    <source>
        <strain evidence="1 2">Z-7514</strain>
    </source>
</reference>
<keyword evidence="2" id="KW-1185">Reference proteome</keyword>